<dbReference type="VEuPathDB" id="FungiDB:PHYBLDRAFT_63640"/>
<sequence length="229" mass="25636">MGLNKESLAKYAVKHALEPFNVLNEAHATKEIPKPVQQEQQSRKWWTSRVPKPESILSTKEQNILKKVKSRAYFLDRGISCCCIQIGFDGLVGFVPVIGDFIGLVLAFQLVEMCMRAGLPKSILSQMMFNIGIDFAIGLVPIVGDILDIFYKCNTRNAILLERYLLQRRQEELASGPSSSSKTPLLNSSESAPIIMETIHTPGSFQPHHNNHHYFTGIVIDIMLVNILA</sequence>
<dbReference type="STRING" id="763407.A0A162ZK64"/>
<name>A0A162ZK64_PHYB8</name>
<gene>
    <name evidence="2" type="ORF">PHYBLDRAFT_63640</name>
</gene>
<keyword evidence="1" id="KW-1133">Transmembrane helix</keyword>
<proteinExistence type="predicted"/>
<reference evidence="3" key="1">
    <citation type="submission" date="2015-06" db="EMBL/GenBank/DDBJ databases">
        <title>Expansion of signal transduction pathways in fungi by whole-genome duplication.</title>
        <authorList>
            <consortium name="DOE Joint Genome Institute"/>
            <person name="Corrochano L.M."/>
            <person name="Kuo A."/>
            <person name="Marcet-Houben M."/>
            <person name="Polaino S."/>
            <person name="Salamov A."/>
            <person name="Villalobos J.M."/>
            <person name="Alvarez M.I."/>
            <person name="Avalos J."/>
            <person name="Benito E.P."/>
            <person name="Benoit I."/>
            <person name="Burger G."/>
            <person name="Camino L.P."/>
            <person name="Canovas D."/>
            <person name="Cerda-Olmedo E."/>
            <person name="Cheng J.-F."/>
            <person name="Dominguez A."/>
            <person name="Elias M."/>
            <person name="Eslava A.P."/>
            <person name="Glaser F."/>
            <person name="Grimwood J."/>
            <person name="Gutierrez G."/>
            <person name="Heitman J."/>
            <person name="Henrissat B."/>
            <person name="Iturriaga E.A."/>
            <person name="Lang B.F."/>
            <person name="Lavin J.L."/>
            <person name="Lee S."/>
            <person name="Li W."/>
            <person name="Lindquist E."/>
            <person name="Lopez-Garcia S."/>
            <person name="Luque E.M."/>
            <person name="Marcos A.T."/>
            <person name="Martin J."/>
            <person name="McCluskey K."/>
            <person name="Medina H.R."/>
            <person name="Miralles-Duran A."/>
            <person name="Miyazaki A."/>
            <person name="Munoz-Torres E."/>
            <person name="Oguiza J.A."/>
            <person name="Ohm R."/>
            <person name="Olmedo M."/>
            <person name="Orejas M."/>
            <person name="Ortiz-Castellanos L."/>
            <person name="Pisabarro A.G."/>
            <person name="Rodriguez-Romero J."/>
            <person name="Ruiz-Herrera J."/>
            <person name="Ruiz-Vazquez R."/>
            <person name="Sanz C."/>
            <person name="Schackwitz W."/>
            <person name="Schmutz J."/>
            <person name="Shahriari M."/>
            <person name="Shelest E."/>
            <person name="Silva-Franco F."/>
            <person name="Soanes D."/>
            <person name="Syed K."/>
            <person name="Tagua V.G."/>
            <person name="Talbot N.J."/>
            <person name="Thon M."/>
            <person name="De vries R.P."/>
            <person name="Wiebenga A."/>
            <person name="Yadav J.S."/>
            <person name="Braun E.L."/>
            <person name="Baker S."/>
            <person name="Garre V."/>
            <person name="Horwitz B."/>
            <person name="Torres-Martinez S."/>
            <person name="Idnurm A."/>
            <person name="Herrera-Estrella A."/>
            <person name="Gabaldon T."/>
            <person name="Grigoriev I.V."/>
        </authorList>
    </citation>
    <scope>NUCLEOTIDE SEQUENCE [LARGE SCALE GENOMIC DNA]</scope>
    <source>
        <strain evidence="3">NRRL 1555(-)</strain>
    </source>
</reference>
<dbReference type="EMBL" id="KV441024">
    <property type="protein sequence ID" value="OAD67361.1"/>
    <property type="molecule type" value="Genomic_DNA"/>
</dbReference>
<evidence type="ECO:0008006" key="4">
    <source>
        <dbReference type="Google" id="ProtNLM"/>
    </source>
</evidence>
<organism evidence="2 3">
    <name type="scientific">Phycomyces blakesleeanus (strain ATCC 8743b / DSM 1359 / FGSC 10004 / NBRC 33097 / NRRL 1555)</name>
    <dbReference type="NCBI Taxonomy" id="763407"/>
    <lineage>
        <taxon>Eukaryota</taxon>
        <taxon>Fungi</taxon>
        <taxon>Fungi incertae sedis</taxon>
        <taxon>Mucoromycota</taxon>
        <taxon>Mucoromycotina</taxon>
        <taxon>Mucoromycetes</taxon>
        <taxon>Mucorales</taxon>
        <taxon>Phycomycetaceae</taxon>
        <taxon>Phycomyces</taxon>
    </lineage>
</organism>
<evidence type="ECO:0000256" key="1">
    <source>
        <dbReference type="SAM" id="Phobius"/>
    </source>
</evidence>
<dbReference type="InParanoid" id="A0A162ZK64"/>
<dbReference type="AlphaFoldDB" id="A0A162ZK64"/>
<dbReference type="RefSeq" id="XP_018285401.1">
    <property type="nucleotide sequence ID" value="XM_018441151.1"/>
</dbReference>
<dbReference type="OrthoDB" id="2103474at2759"/>
<dbReference type="Pfam" id="PF13430">
    <property type="entry name" value="DUF4112"/>
    <property type="match status" value="1"/>
</dbReference>
<feature type="transmembrane region" description="Helical" evidence="1">
    <location>
        <begin position="101"/>
        <end position="119"/>
    </location>
</feature>
<dbReference type="GeneID" id="29002057"/>
<feature type="transmembrane region" description="Helical" evidence="1">
    <location>
        <begin position="131"/>
        <end position="151"/>
    </location>
</feature>
<dbReference type="InterPro" id="IPR025187">
    <property type="entry name" value="DUF4112"/>
</dbReference>
<keyword evidence="3" id="KW-1185">Reference proteome</keyword>
<evidence type="ECO:0000313" key="3">
    <source>
        <dbReference type="Proteomes" id="UP000077315"/>
    </source>
</evidence>
<accession>A0A162ZK64</accession>
<evidence type="ECO:0000313" key="2">
    <source>
        <dbReference type="EMBL" id="OAD67361.1"/>
    </source>
</evidence>
<dbReference type="PANTHER" id="PTHR35519:SF2">
    <property type="entry name" value="PH DOMAIN PROTEIN"/>
    <property type="match status" value="1"/>
</dbReference>
<keyword evidence="1" id="KW-0472">Membrane</keyword>
<dbReference type="PANTHER" id="PTHR35519">
    <property type="entry name" value="MEMBRANE PROTEINS"/>
    <property type="match status" value="1"/>
</dbReference>
<keyword evidence="1" id="KW-0812">Transmembrane</keyword>
<protein>
    <recommendedName>
        <fullName evidence="4">DUF4112 domain-containing protein</fullName>
    </recommendedName>
</protein>
<dbReference type="Proteomes" id="UP000077315">
    <property type="component" value="Unassembled WGS sequence"/>
</dbReference>